<organism evidence="12 13">
    <name type="scientific">Esox lucius</name>
    <name type="common">Northern pike</name>
    <dbReference type="NCBI Taxonomy" id="8010"/>
    <lineage>
        <taxon>Eukaryota</taxon>
        <taxon>Metazoa</taxon>
        <taxon>Chordata</taxon>
        <taxon>Craniata</taxon>
        <taxon>Vertebrata</taxon>
        <taxon>Euteleostomi</taxon>
        <taxon>Actinopterygii</taxon>
        <taxon>Neopterygii</taxon>
        <taxon>Teleostei</taxon>
        <taxon>Protacanthopterygii</taxon>
        <taxon>Esociformes</taxon>
        <taxon>Esocidae</taxon>
        <taxon>Esox</taxon>
    </lineage>
</organism>
<keyword evidence="5 9" id="KW-0862">Zinc</keyword>
<evidence type="ECO:0000256" key="5">
    <source>
        <dbReference type="ARBA" id="ARBA00022833"/>
    </source>
</evidence>
<reference evidence="12" key="4">
    <citation type="submission" date="2025-09" db="UniProtKB">
        <authorList>
            <consortium name="Ensembl"/>
        </authorList>
    </citation>
    <scope>IDENTIFICATION</scope>
</reference>
<dbReference type="PANTHER" id="PTHR10127">
    <property type="entry name" value="DISCOIDIN, CUB, EGF, LAMININ , AND ZINC METALLOPROTEASE DOMAIN CONTAINING"/>
    <property type="match status" value="1"/>
</dbReference>
<evidence type="ECO:0000313" key="12">
    <source>
        <dbReference type="Ensembl" id="ENSELUP00000034332.3"/>
    </source>
</evidence>
<dbReference type="Ensembl" id="ENSELUT00000038198.3">
    <property type="protein sequence ID" value="ENSELUP00000034332.3"/>
    <property type="gene ID" value="ENSELUG00000012873.3"/>
</dbReference>
<feature type="binding site" evidence="9">
    <location>
        <position position="165"/>
    </location>
    <ligand>
        <name>Zn(2+)</name>
        <dbReference type="ChEBI" id="CHEBI:29105"/>
        <note>catalytic</note>
    </ligand>
</feature>
<feature type="binding site" evidence="9">
    <location>
        <position position="171"/>
    </location>
    <ligand>
        <name>Zn(2+)</name>
        <dbReference type="ChEBI" id="CHEBI:29105"/>
        <note>catalytic</note>
    </ligand>
</feature>
<reference evidence="13" key="1">
    <citation type="journal article" date="2014" name="PLoS ONE">
        <title>The genome and linkage map of the northern pike (Esox lucius): conserved synteny revealed between the salmonid sister group and the Neoteleostei.</title>
        <authorList>
            <person name="Rondeau E.B."/>
            <person name="Minkley D.R."/>
            <person name="Leong J.S."/>
            <person name="Messmer A.M."/>
            <person name="Jantzen J.R."/>
            <person name="von Schalburg K.R."/>
            <person name="Lemon C."/>
            <person name="Bird N.H."/>
            <person name="Koop B.F."/>
        </authorList>
    </citation>
    <scope>NUCLEOTIDE SEQUENCE</scope>
</reference>
<evidence type="ECO:0000256" key="10">
    <source>
        <dbReference type="RuleBase" id="RU361183"/>
    </source>
</evidence>
<feature type="chain" id="PRO_5044047408" description="Metalloendopeptidase" evidence="10">
    <location>
        <begin position="22"/>
        <end position="272"/>
    </location>
</feature>
<evidence type="ECO:0000256" key="6">
    <source>
        <dbReference type="ARBA" id="ARBA00023049"/>
    </source>
</evidence>
<dbReference type="SMART" id="SM00235">
    <property type="entry name" value="ZnMc"/>
    <property type="match status" value="1"/>
</dbReference>
<keyword evidence="13" id="KW-1185">Reference proteome</keyword>
<dbReference type="SUPFAM" id="SSF55486">
    <property type="entry name" value="Metalloproteases ('zincins'), catalytic domain"/>
    <property type="match status" value="1"/>
</dbReference>
<feature type="active site" evidence="9">
    <location>
        <position position="162"/>
    </location>
</feature>
<feature type="binding site" evidence="9">
    <location>
        <position position="161"/>
    </location>
    <ligand>
        <name>Zn(2+)</name>
        <dbReference type="ChEBI" id="CHEBI:29105"/>
        <note>catalytic</note>
    </ligand>
</feature>
<dbReference type="InterPro" id="IPR006026">
    <property type="entry name" value="Peptidase_Metallo"/>
</dbReference>
<dbReference type="OMA" id="ETEEHAY"/>
<dbReference type="InParanoid" id="A0A3P8ZZZ8"/>
<reference evidence="12" key="2">
    <citation type="submission" date="2020-02" db="EMBL/GenBank/DDBJ databases">
        <title>Esox lucius (northern pike) genome, fEsoLuc1, primary haplotype.</title>
        <authorList>
            <person name="Myers G."/>
            <person name="Karagic N."/>
            <person name="Meyer A."/>
            <person name="Pippel M."/>
            <person name="Reichard M."/>
            <person name="Winkler S."/>
            <person name="Tracey A."/>
            <person name="Sims Y."/>
            <person name="Howe K."/>
            <person name="Rhie A."/>
            <person name="Formenti G."/>
            <person name="Durbin R."/>
            <person name="Fedrigo O."/>
            <person name="Jarvis E.D."/>
        </authorList>
    </citation>
    <scope>NUCLEOTIDE SEQUENCE [LARGE SCALE GENOMIC DNA]</scope>
</reference>
<accession>A0A3P8ZZZ8</accession>
<comment type="cofactor">
    <cofactor evidence="9 10">
        <name>Zn(2+)</name>
        <dbReference type="ChEBI" id="CHEBI:29105"/>
    </cofactor>
    <text evidence="9 10">Binds 1 zinc ion per subunit.</text>
</comment>
<keyword evidence="6 9" id="KW-0482">Metalloprotease</keyword>
<evidence type="ECO:0000256" key="3">
    <source>
        <dbReference type="ARBA" id="ARBA00022729"/>
    </source>
</evidence>
<dbReference type="GeneTree" id="ENSGT00940000161051"/>
<keyword evidence="4 9" id="KW-0378">Hydrolase</keyword>
<feature type="signal peptide" evidence="10">
    <location>
        <begin position="1"/>
        <end position="21"/>
    </location>
</feature>
<dbReference type="GO" id="GO:0006508">
    <property type="term" value="P:proteolysis"/>
    <property type="evidence" value="ECO:0007669"/>
    <property type="project" value="UniProtKB-KW"/>
</dbReference>
<dbReference type="GO" id="GO:0004222">
    <property type="term" value="F:metalloendopeptidase activity"/>
    <property type="evidence" value="ECO:0007669"/>
    <property type="project" value="UniProtKB-UniRule"/>
</dbReference>
<reference evidence="12" key="3">
    <citation type="submission" date="2025-08" db="UniProtKB">
        <authorList>
            <consortium name="Ensembl"/>
        </authorList>
    </citation>
    <scope>IDENTIFICATION</scope>
</reference>
<evidence type="ECO:0000313" key="13">
    <source>
        <dbReference type="Proteomes" id="UP000265140"/>
    </source>
</evidence>
<evidence type="ECO:0000259" key="11">
    <source>
        <dbReference type="PROSITE" id="PS51864"/>
    </source>
</evidence>
<evidence type="ECO:0000256" key="8">
    <source>
        <dbReference type="ARBA" id="ARBA00023157"/>
    </source>
</evidence>
<dbReference type="AlphaFoldDB" id="A0A3P8ZZZ8"/>
<feature type="domain" description="Peptidase M12A" evidence="11">
    <location>
        <begin position="61"/>
        <end position="264"/>
    </location>
</feature>
<keyword evidence="7" id="KW-0865">Zymogen</keyword>
<dbReference type="PROSITE" id="PS51864">
    <property type="entry name" value="ASTACIN"/>
    <property type="match status" value="1"/>
</dbReference>
<dbReference type="FunFam" id="3.40.390.10:FF:000040">
    <property type="entry name" value="Metalloendopeptidase"/>
    <property type="match status" value="1"/>
</dbReference>
<dbReference type="InterPro" id="IPR001506">
    <property type="entry name" value="Peptidase_M12A"/>
</dbReference>
<dbReference type="GO" id="GO:0008270">
    <property type="term" value="F:zinc ion binding"/>
    <property type="evidence" value="ECO:0007669"/>
    <property type="project" value="UniProtKB-UniRule"/>
</dbReference>
<dbReference type="Pfam" id="PF01400">
    <property type="entry name" value="Astacin"/>
    <property type="match status" value="1"/>
</dbReference>
<evidence type="ECO:0000256" key="9">
    <source>
        <dbReference type="PROSITE-ProRule" id="PRU01211"/>
    </source>
</evidence>
<name>A0A3P8ZZZ8_ESOLU</name>
<dbReference type="InterPro" id="IPR024079">
    <property type="entry name" value="MetalloPept_cat_dom_sf"/>
</dbReference>
<keyword evidence="1 9" id="KW-0645">Protease</keyword>
<keyword evidence="3 10" id="KW-0732">Signal</keyword>
<evidence type="ECO:0000256" key="4">
    <source>
        <dbReference type="ARBA" id="ARBA00022801"/>
    </source>
</evidence>
<keyword evidence="8" id="KW-1015">Disulfide bond</keyword>
<proteinExistence type="predicted"/>
<evidence type="ECO:0000256" key="7">
    <source>
        <dbReference type="ARBA" id="ARBA00023145"/>
    </source>
</evidence>
<protein>
    <recommendedName>
        <fullName evidence="10">Metalloendopeptidase</fullName>
        <ecNumber evidence="10">3.4.24.-</ecNumber>
    </recommendedName>
</protein>
<keyword evidence="2 9" id="KW-0479">Metal-binding</keyword>
<dbReference type="Bgee" id="ENSELUG00000012873">
    <property type="expression patterns" value="Expressed in testis"/>
</dbReference>
<dbReference type="PANTHER" id="PTHR10127:SF839">
    <property type="entry name" value="HATCHING ENZYME 1.2-RELATED"/>
    <property type="match status" value="1"/>
</dbReference>
<dbReference type="Proteomes" id="UP000265140">
    <property type="component" value="Chromosome 1"/>
</dbReference>
<sequence length="272" mass="31180">MDHRPTLGLVLLLLGLSLARGNDAQIDKTDNSSITSMILNSNNGTNELLLEGDILLPKTRNAMKCYKNNGRCVWMKSADHLVYVPYVISNEYSSDQVETINKAMKSFSGKTCIRFIPRTQQTAYLQIESRGGCFSSMGRVGEKQILSLAAFSCIQHGIIQHELLHALGFYHEHTRSDRDQYVRINWNYVADYATDNFQMQDNNNLNIPYDYSSVMHYDKKAFSNDLSKETITPIPDESVKIGQRREMSDIDILRVNKLYKLMCKERHIHQIC</sequence>
<evidence type="ECO:0000256" key="2">
    <source>
        <dbReference type="ARBA" id="ARBA00022723"/>
    </source>
</evidence>
<dbReference type="EC" id="3.4.24.-" evidence="10"/>
<dbReference type="PRINTS" id="PR00480">
    <property type="entry name" value="ASTACIN"/>
</dbReference>
<dbReference type="Gene3D" id="3.40.390.10">
    <property type="entry name" value="Collagenase (Catalytic Domain)"/>
    <property type="match status" value="1"/>
</dbReference>
<comment type="caution">
    <text evidence="9">Lacks conserved residue(s) required for the propagation of feature annotation.</text>
</comment>
<evidence type="ECO:0000256" key="1">
    <source>
        <dbReference type="ARBA" id="ARBA00022670"/>
    </source>
</evidence>